<dbReference type="AlphaFoldDB" id="A0A7I8IL74"/>
<keyword evidence="2" id="KW-1185">Reference proteome</keyword>
<gene>
    <name evidence="1" type="ORF">SI7747_04004724</name>
</gene>
<protein>
    <submittedName>
        <fullName evidence="1">Uncharacterized protein</fullName>
    </submittedName>
</protein>
<sequence length="154" mass="17562">MTCMVAINLWKNIPSTLTPLKVMKELLELMKICYLALYKPTNEICYKLLMNHMNYANGWKRSPQWGTYVVSLQSFLLLGCPVSEESLRLVCNHDRLFSHSVPHARKRPHGRRGCPQAHQRADKHAWKDLNGDALAASPLPFTVINGCFNLARLS</sequence>
<dbReference type="Proteomes" id="UP001189122">
    <property type="component" value="Unassembled WGS sequence"/>
</dbReference>
<name>A0A7I8IL74_SPIIN</name>
<organism evidence="1">
    <name type="scientific">Spirodela intermedia</name>
    <name type="common">Intermediate duckweed</name>
    <dbReference type="NCBI Taxonomy" id="51605"/>
    <lineage>
        <taxon>Eukaryota</taxon>
        <taxon>Viridiplantae</taxon>
        <taxon>Streptophyta</taxon>
        <taxon>Embryophyta</taxon>
        <taxon>Tracheophyta</taxon>
        <taxon>Spermatophyta</taxon>
        <taxon>Magnoliopsida</taxon>
        <taxon>Liliopsida</taxon>
        <taxon>Araceae</taxon>
        <taxon>Lemnoideae</taxon>
        <taxon>Spirodela</taxon>
    </lineage>
</organism>
<dbReference type="EMBL" id="CACRZD030000004">
    <property type="protein sequence ID" value="CAA6658277.1"/>
    <property type="molecule type" value="Genomic_DNA"/>
</dbReference>
<reference evidence="1 2" key="1">
    <citation type="submission" date="2019-12" db="EMBL/GenBank/DDBJ databases">
        <authorList>
            <person name="Scholz U."/>
            <person name="Mascher M."/>
            <person name="Fiebig A."/>
        </authorList>
    </citation>
    <scope>NUCLEOTIDE SEQUENCE</scope>
</reference>
<proteinExistence type="predicted"/>
<evidence type="ECO:0000313" key="2">
    <source>
        <dbReference type="Proteomes" id="UP001189122"/>
    </source>
</evidence>
<accession>A0A7I8IL74</accession>
<evidence type="ECO:0000313" key="1">
    <source>
        <dbReference type="EMBL" id="CAA2618557.1"/>
    </source>
</evidence>
<dbReference type="EMBL" id="LR743591">
    <property type="protein sequence ID" value="CAA2618557.1"/>
    <property type="molecule type" value="Genomic_DNA"/>
</dbReference>